<dbReference type="AlphaFoldDB" id="A0A319B7V9"/>
<gene>
    <name evidence="1" type="ORF">BO88DRAFT_119696</name>
</gene>
<accession>A0A319B7V9</accession>
<keyword evidence="2" id="KW-1185">Reference proteome</keyword>
<name>A0A319B7V9_ASPVC</name>
<dbReference type="Proteomes" id="UP000248405">
    <property type="component" value="Unassembled WGS sequence"/>
</dbReference>
<proteinExistence type="predicted"/>
<dbReference type="RefSeq" id="XP_025560254.1">
    <property type="nucleotide sequence ID" value="XM_025701334.1"/>
</dbReference>
<organism evidence="1 2">
    <name type="scientific">Aspergillus vadensis (strain CBS 113365 / IMI 142717 / IBT 24658)</name>
    <dbReference type="NCBI Taxonomy" id="1448311"/>
    <lineage>
        <taxon>Eukaryota</taxon>
        <taxon>Fungi</taxon>
        <taxon>Dikarya</taxon>
        <taxon>Ascomycota</taxon>
        <taxon>Pezizomycotina</taxon>
        <taxon>Eurotiomycetes</taxon>
        <taxon>Eurotiomycetidae</taxon>
        <taxon>Eurotiales</taxon>
        <taxon>Aspergillaceae</taxon>
        <taxon>Aspergillus</taxon>
        <taxon>Aspergillus subgen. Circumdati</taxon>
    </lineage>
</organism>
<evidence type="ECO:0000313" key="1">
    <source>
        <dbReference type="EMBL" id="PYH66460.1"/>
    </source>
</evidence>
<dbReference type="EMBL" id="KZ821634">
    <property type="protein sequence ID" value="PYH66460.1"/>
    <property type="molecule type" value="Genomic_DNA"/>
</dbReference>
<dbReference type="GeneID" id="37205926"/>
<protein>
    <submittedName>
        <fullName evidence="1">Uncharacterized protein</fullName>
    </submittedName>
</protein>
<evidence type="ECO:0000313" key="2">
    <source>
        <dbReference type="Proteomes" id="UP000248405"/>
    </source>
</evidence>
<reference evidence="1" key="1">
    <citation type="submission" date="2016-12" db="EMBL/GenBank/DDBJ databases">
        <title>The genomes of Aspergillus section Nigri reveals drivers in fungal speciation.</title>
        <authorList>
            <consortium name="DOE Joint Genome Institute"/>
            <person name="Vesth T.C."/>
            <person name="Nybo J."/>
            <person name="Theobald S."/>
            <person name="Brandl J."/>
            <person name="Frisvad J.C."/>
            <person name="Nielsen K.F."/>
            <person name="Lyhne E.K."/>
            <person name="Kogle M.E."/>
            <person name="Kuo A."/>
            <person name="Riley R."/>
            <person name="Clum A."/>
            <person name="Nolan M."/>
            <person name="Lipzen A."/>
            <person name="Salamov A."/>
            <person name="Henrissat B."/>
            <person name="Wiebenga A."/>
            <person name="De Vries R.P."/>
            <person name="Grigoriev I.V."/>
            <person name="Mortensen U.H."/>
            <person name="Andersen M.R."/>
            <person name="Baker S.E."/>
        </authorList>
    </citation>
    <scope>NUCLEOTIDE SEQUENCE [LARGE SCALE GENOMIC DNA]</scope>
    <source>
        <strain evidence="1">CBS 113365</strain>
    </source>
</reference>
<sequence>MSEWDALGCRAYLSSNTTRYMRAKIRLDLLLRVWDAEMTSAASSGGTLCNAEAPRCELRKWIPYFDSFLHSTGRT</sequence>